<keyword evidence="3" id="KW-0597">Phosphoprotein</keyword>
<dbReference type="EMBL" id="JBHLSV010000007">
    <property type="protein sequence ID" value="MFC0673828.1"/>
    <property type="molecule type" value="Genomic_DNA"/>
</dbReference>
<keyword evidence="6 12" id="KW-0418">Kinase</keyword>
<feature type="transmembrane region" description="Helical" evidence="10">
    <location>
        <begin position="173"/>
        <end position="192"/>
    </location>
</feature>
<accession>A0ABV6RD64</accession>
<evidence type="ECO:0000256" key="5">
    <source>
        <dbReference type="ARBA" id="ARBA00022741"/>
    </source>
</evidence>
<dbReference type="CDD" id="cd16917">
    <property type="entry name" value="HATPase_UhpB-NarQ-NarX-like"/>
    <property type="match status" value="1"/>
</dbReference>
<dbReference type="InterPro" id="IPR011712">
    <property type="entry name" value="Sig_transdc_His_kin_sub3_dim/P"/>
</dbReference>
<comment type="catalytic activity">
    <reaction evidence="1">
        <text>ATP + protein L-histidine = ADP + protein N-phospho-L-histidine.</text>
        <dbReference type="EC" id="2.7.13.3"/>
    </reaction>
</comment>
<keyword evidence="10" id="KW-0812">Transmembrane</keyword>
<reference evidence="12 13" key="1">
    <citation type="submission" date="2024-09" db="EMBL/GenBank/DDBJ databases">
        <authorList>
            <person name="Sun Q."/>
            <person name="Mori K."/>
        </authorList>
    </citation>
    <scope>NUCLEOTIDE SEQUENCE [LARGE SCALE GENOMIC DNA]</scope>
    <source>
        <strain evidence="12 13">CICC 10874</strain>
    </source>
</reference>
<dbReference type="PANTHER" id="PTHR24421:SF10">
    <property type="entry name" value="NITRATE_NITRITE SENSOR PROTEIN NARQ"/>
    <property type="match status" value="1"/>
</dbReference>
<dbReference type="Pfam" id="PF07730">
    <property type="entry name" value="HisKA_3"/>
    <property type="match status" value="1"/>
</dbReference>
<keyword evidence="10" id="KW-1133">Transmembrane helix</keyword>
<feature type="region of interest" description="Disordered" evidence="9">
    <location>
        <begin position="28"/>
        <end position="48"/>
    </location>
</feature>
<evidence type="ECO:0000256" key="10">
    <source>
        <dbReference type="SAM" id="Phobius"/>
    </source>
</evidence>
<proteinExistence type="predicted"/>
<dbReference type="Pfam" id="PF13796">
    <property type="entry name" value="Sensor"/>
    <property type="match status" value="1"/>
</dbReference>
<evidence type="ECO:0000256" key="6">
    <source>
        <dbReference type="ARBA" id="ARBA00022777"/>
    </source>
</evidence>
<evidence type="ECO:0000313" key="13">
    <source>
        <dbReference type="Proteomes" id="UP001589793"/>
    </source>
</evidence>
<dbReference type="EC" id="2.7.13.3" evidence="2"/>
<comment type="caution">
    <text evidence="12">The sequence shown here is derived from an EMBL/GenBank/DDBJ whole genome shotgun (WGS) entry which is preliminary data.</text>
</comment>
<dbReference type="PANTHER" id="PTHR24421">
    <property type="entry name" value="NITRATE/NITRITE SENSOR PROTEIN NARX-RELATED"/>
    <property type="match status" value="1"/>
</dbReference>
<dbReference type="Pfam" id="PF02518">
    <property type="entry name" value="HATPase_c"/>
    <property type="match status" value="1"/>
</dbReference>
<keyword evidence="8" id="KW-0902">Two-component regulatory system</keyword>
<evidence type="ECO:0000259" key="11">
    <source>
        <dbReference type="SMART" id="SM00387"/>
    </source>
</evidence>
<dbReference type="GO" id="GO:0016301">
    <property type="term" value="F:kinase activity"/>
    <property type="evidence" value="ECO:0007669"/>
    <property type="project" value="UniProtKB-KW"/>
</dbReference>
<feature type="transmembrane region" description="Helical" evidence="10">
    <location>
        <begin position="204"/>
        <end position="224"/>
    </location>
</feature>
<keyword evidence="13" id="KW-1185">Reference proteome</keyword>
<organism evidence="12 13">
    <name type="scientific">Brachybacterium hainanense</name>
    <dbReference type="NCBI Taxonomy" id="1541174"/>
    <lineage>
        <taxon>Bacteria</taxon>
        <taxon>Bacillati</taxon>
        <taxon>Actinomycetota</taxon>
        <taxon>Actinomycetes</taxon>
        <taxon>Micrococcales</taxon>
        <taxon>Dermabacteraceae</taxon>
        <taxon>Brachybacterium</taxon>
    </lineage>
</organism>
<keyword evidence="7" id="KW-0067">ATP-binding</keyword>
<feature type="domain" description="Histidine kinase/HSP90-like ATPase" evidence="11">
    <location>
        <begin position="369"/>
        <end position="459"/>
    </location>
</feature>
<keyword evidence="10" id="KW-0472">Membrane</keyword>
<keyword evidence="4" id="KW-0808">Transferase</keyword>
<feature type="transmembrane region" description="Helical" evidence="10">
    <location>
        <begin position="72"/>
        <end position="100"/>
    </location>
</feature>
<keyword evidence="5" id="KW-0547">Nucleotide-binding</keyword>
<evidence type="ECO:0000256" key="3">
    <source>
        <dbReference type="ARBA" id="ARBA00022553"/>
    </source>
</evidence>
<dbReference type="InterPro" id="IPR003594">
    <property type="entry name" value="HATPase_dom"/>
</dbReference>
<evidence type="ECO:0000256" key="7">
    <source>
        <dbReference type="ARBA" id="ARBA00022840"/>
    </source>
</evidence>
<evidence type="ECO:0000256" key="4">
    <source>
        <dbReference type="ARBA" id="ARBA00022679"/>
    </source>
</evidence>
<sequence>MSGSAFAACRCRRGSAIGVKNTALSTRHHEASGGPMTMSGMREGQPSVTAPGLALRRHPLRLLFTSWPWRSLAYLLSTPLIATVWLVSCWPMLPLAGVPLGRLERRRLRLLDRAPIPNPHIPAPRSGVRAWIGLRARERISWTELLHGVLLVPLSVLDFSVLTLVLLMPGMLAASSGLLVAFSILGIDPALVDPGTTAIQRDPLAQALLCVLGLVLLLAGLYPVTLFAEGQRHLARLLITEPSAELSAQLEGLTRSRARITGAFDAERRRIERDLHDGAQQRLTALVMTLGTMRYQHDRGEDVTELIDRADTDARRAVEELRQIVHGIFPSALRENDLAGALDDLAAGVENAGIETTASIDLPPDIASDVQVGLYFATSELCTNVLKHARATSVLLLAHRTGAGVLVVTVEDDGIGGADPHGTGLLGVTDRIETLGGRVHLVSPVGGPTRITVEVPCAS</sequence>
<dbReference type="Gene3D" id="1.20.5.1930">
    <property type="match status" value="1"/>
</dbReference>
<evidence type="ECO:0000256" key="2">
    <source>
        <dbReference type="ARBA" id="ARBA00012438"/>
    </source>
</evidence>
<evidence type="ECO:0000256" key="1">
    <source>
        <dbReference type="ARBA" id="ARBA00000085"/>
    </source>
</evidence>
<dbReference type="Proteomes" id="UP001589793">
    <property type="component" value="Unassembled WGS sequence"/>
</dbReference>
<gene>
    <name evidence="12" type="ORF">ACFFF6_07660</name>
</gene>
<dbReference type="Gene3D" id="3.30.565.10">
    <property type="entry name" value="Histidine kinase-like ATPase, C-terminal domain"/>
    <property type="match status" value="1"/>
</dbReference>
<dbReference type="SMART" id="SM00387">
    <property type="entry name" value="HATPase_c"/>
    <property type="match status" value="1"/>
</dbReference>
<evidence type="ECO:0000256" key="9">
    <source>
        <dbReference type="SAM" id="MobiDB-lite"/>
    </source>
</evidence>
<dbReference type="InterPro" id="IPR025828">
    <property type="entry name" value="Put_sensor_dom"/>
</dbReference>
<name>A0ABV6RD64_9MICO</name>
<dbReference type="SUPFAM" id="SSF55874">
    <property type="entry name" value="ATPase domain of HSP90 chaperone/DNA topoisomerase II/histidine kinase"/>
    <property type="match status" value="1"/>
</dbReference>
<evidence type="ECO:0000256" key="8">
    <source>
        <dbReference type="ARBA" id="ARBA00023012"/>
    </source>
</evidence>
<dbReference type="InterPro" id="IPR036890">
    <property type="entry name" value="HATPase_C_sf"/>
</dbReference>
<dbReference type="InterPro" id="IPR050482">
    <property type="entry name" value="Sensor_HK_TwoCompSys"/>
</dbReference>
<evidence type="ECO:0000313" key="12">
    <source>
        <dbReference type="EMBL" id="MFC0673828.1"/>
    </source>
</evidence>
<protein>
    <recommendedName>
        <fullName evidence="2">histidine kinase</fullName>
        <ecNumber evidence="2">2.7.13.3</ecNumber>
    </recommendedName>
</protein>